<evidence type="ECO:0000256" key="1">
    <source>
        <dbReference type="SAM" id="Coils"/>
    </source>
</evidence>
<dbReference type="GO" id="GO:0006383">
    <property type="term" value="P:transcription by RNA polymerase III"/>
    <property type="evidence" value="ECO:0007669"/>
    <property type="project" value="InterPro"/>
</dbReference>
<evidence type="ECO:0000256" key="2">
    <source>
        <dbReference type="SAM" id="MobiDB-lite"/>
    </source>
</evidence>
<protein>
    <submittedName>
        <fullName evidence="3">TPR-like protein</fullName>
    </submittedName>
</protein>
<feature type="region of interest" description="Disordered" evidence="2">
    <location>
        <begin position="709"/>
        <end position="756"/>
    </location>
</feature>
<organism evidence="3 4">
    <name type="scientific">Amniculicola lignicola CBS 123094</name>
    <dbReference type="NCBI Taxonomy" id="1392246"/>
    <lineage>
        <taxon>Eukaryota</taxon>
        <taxon>Fungi</taxon>
        <taxon>Dikarya</taxon>
        <taxon>Ascomycota</taxon>
        <taxon>Pezizomycotina</taxon>
        <taxon>Dothideomycetes</taxon>
        <taxon>Pleosporomycetidae</taxon>
        <taxon>Pleosporales</taxon>
        <taxon>Amniculicolaceae</taxon>
        <taxon>Amniculicola</taxon>
    </lineage>
</organism>
<feature type="compositionally biased region" description="Basic and acidic residues" evidence="2">
    <location>
        <begin position="735"/>
        <end position="746"/>
    </location>
</feature>
<name>A0A6A5WPW3_9PLEO</name>
<gene>
    <name evidence="3" type="ORF">P154DRAFT_522089</name>
</gene>
<sequence>MDSRRGIYGHEGAQRYRIQRLPDGSYVPVPVEPPTNLNAFVPPYTAPGPVRQPPSVSQPIPYSGAPFVSPFQVHQPPPPDPGASYHGPQAPFSTSNYLQSQLHEIQALRQPIVHEGFIPAPGNEDDFGDELDFHRPWYNDDSDDDSETERRLLAEEERIMFEVEARNNNSEEDSDYSLANEDLEELEKDPDEMILDGDIDEDEEEEDTARKPRKGAKGRGVPQVVPQVRTRGRPRKQKSDKVDIRPKTGKQGRPPGKMGPRATADPGPRFKELQRLSNEAYFRGDWQTGIEYCDQAIQMNPEIFATYNILSEIYIKLDDEEKSIGALLAGGPTKRDPNLFIHIIDRIEKVNPKKYPFFTPEAKTHMTLKCLSSMIELNAKDYEARKQKFEIEMKLGRYSNCVNQCRQMLLLRPGDDRTLIQMARLGTSNPRLTKKHITKVLASFETSLDYFLAKDKPKTSRLDWNLLNVYLDILDSAGDYAKALFRLKSLARWIQGREEEKYWDNYTQDDREFDEEDEPRRAEVSEFSRASPSTNYGNDIPIEMRVKMGLFRLRLQPPDIEEALYHLNMLDPEDRSDNAIVFDYPDLFSEIANSLHVAGFDREALLFYEALQSRQKRHDMTLKTYVGFYTSYRNLERTGEARNLVPVFETWQTKSLEEVAVLARLFEESHMEEQAEERAELVYRNGGVRFLNKVGYQGLEELQEKYLRSNRPGRGNHRAKKVRARKHAKKVRNVTRPEEDSDHEGNTRSLGPLLHRPSAGLFRSKKVVTGEKPKAFLPVEVRTLKGTLVPYTAIDERRFRIDLEFLAKNYSDELQQARAQHREIVASFEILDHLFEAAEGGDEDATAKWMSIARELIKEFSTFDLFYSDRREPFAGYFRALGNGNLWKESALMVLAVADNNLQDGIENPEIKQYPEPPPQDFYGVHFDKWFDVFAIYAVFLGRQGHSERCFNALDTVLQSNIFYKSKHYTHKTQACRLACGLAFDDSIQASIAIRWFMKYYPFSSDMFRLYSSLNRVCLNPNGFMRNSVLKVLVRYMKTMDFALMTEPQREKYNFQGDDNSGTAWRTKVISSDIIEHVKDHDPALFTLYGHVMMCGQSYIGALNSYFRAYAITPDDPLISLSIGVAYIQHAVNRQSENRQYQIQQGIAFMYRYRDLRTKDGKPEHQSEVDYNLGRMWHALGLLSPAADAYERCINFSKRTKEAKERAQHEKANTASQDEQGGQGLEPEILSVEDYSSEAAFALRAIYEQSGDMSAAMRITMESLVLE</sequence>
<dbReference type="InterPro" id="IPR019734">
    <property type="entry name" value="TPR_rpt"/>
</dbReference>
<feature type="region of interest" description="Disordered" evidence="2">
    <location>
        <begin position="508"/>
        <end position="536"/>
    </location>
</feature>
<proteinExistence type="predicted"/>
<dbReference type="SUPFAM" id="SSF48452">
    <property type="entry name" value="TPR-like"/>
    <property type="match status" value="2"/>
</dbReference>
<feature type="region of interest" description="Disordered" evidence="2">
    <location>
        <begin position="1204"/>
        <end position="1224"/>
    </location>
</feature>
<feature type="region of interest" description="Disordered" evidence="2">
    <location>
        <begin position="43"/>
        <end position="94"/>
    </location>
</feature>
<accession>A0A6A5WPW3</accession>
<dbReference type="AlphaFoldDB" id="A0A6A5WPW3"/>
<dbReference type="Proteomes" id="UP000799779">
    <property type="component" value="Unassembled WGS sequence"/>
</dbReference>
<feature type="coiled-coil region" evidence="1">
    <location>
        <begin position="800"/>
        <end position="827"/>
    </location>
</feature>
<dbReference type="SMART" id="SM00028">
    <property type="entry name" value="TPR"/>
    <property type="match status" value="3"/>
</dbReference>
<dbReference type="InterPro" id="IPR011990">
    <property type="entry name" value="TPR-like_helical_dom_sf"/>
</dbReference>
<dbReference type="PANTHER" id="PTHR23082">
    <property type="entry name" value="TRANSCRIPTION INITIATION FACTOR IIIC TFIIIC , POLYPEPTIDE 3-RELATED"/>
    <property type="match status" value="1"/>
</dbReference>
<dbReference type="GO" id="GO:0000127">
    <property type="term" value="C:transcription factor TFIIIC complex"/>
    <property type="evidence" value="ECO:0007669"/>
    <property type="project" value="TreeGrafter"/>
</dbReference>
<dbReference type="OrthoDB" id="9991317at2759"/>
<dbReference type="InterPro" id="IPR039340">
    <property type="entry name" value="Tfc4/TFIIIC-102/Sfc4"/>
</dbReference>
<keyword evidence="4" id="KW-1185">Reference proteome</keyword>
<feature type="compositionally biased region" description="Basic residues" evidence="2">
    <location>
        <begin position="714"/>
        <end position="733"/>
    </location>
</feature>
<feature type="compositionally biased region" description="Basic and acidic residues" evidence="2">
    <location>
        <begin position="237"/>
        <end position="246"/>
    </location>
</feature>
<evidence type="ECO:0000313" key="4">
    <source>
        <dbReference type="Proteomes" id="UP000799779"/>
    </source>
</evidence>
<dbReference type="Gene3D" id="1.25.40.10">
    <property type="entry name" value="Tetratricopeptide repeat domain"/>
    <property type="match status" value="2"/>
</dbReference>
<reference evidence="3" key="1">
    <citation type="journal article" date="2020" name="Stud. Mycol.">
        <title>101 Dothideomycetes genomes: a test case for predicting lifestyles and emergence of pathogens.</title>
        <authorList>
            <person name="Haridas S."/>
            <person name="Albert R."/>
            <person name="Binder M."/>
            <person name="Bloem J."/>
            <person name="Labutti K."/>
            <person name="Salamov A."/>
            <person name="Andreopoulos B."/>
            <person name="Baker S."/>
            <person name="Barry K."/>
            <person name="Bills G."/>
            <person name="Bluhm B."/>
            <person name="Cannon C."/>
            <person name="Castanera R."/>
            <person name="Culley D."/>
            <person name="Daum C."/>
            <person name="Ezra D."/>
            <person name="Gonzalez J."/>
            <person name="Henrissat B."/>
            <person name="Kuo A."/>
            <person name="Liang C."/>
            <person name="Lipzen A."/>
            <person name="Lutzoni F."/>
            <person name="Magnuson J."/>
            <person name="Mondo S."/>
            <person name="Nolan M."/>
            <person name="Ohm R."/>
            <person name="Pangilinan J."/>
            <person name="Park H.-J."/>
            <person name="Ramirez L."/>
            <person name="Alfaro M."/>
            <person name="Sun H."/>
            <person name="Tritt A."/>
            <person name="Yoshinaga Y."/>
            <person name="Zwiers L.-H."/>
            <person name="Turgeon B."/>
            <person name="Goodwin S."/>
            <person name="Spatafora J."/>
            <person name="Crous P."/>
            <person name="Grigoriev I."/>
        </authorList>
    </citation>
    <scope>NUCLEOTIDE SEQUENCE</scope>
    <source>
        <strain evidence="3">CBS 123094</strain>
    </source>
</reference>
<feature type="region of interest" description="Disordered" evidence="2">
    <location>
        <begin position="162"/>
        <end position="269"/>
    </location>
</feature>
<feature type="region of interest" description="Disordered" evidence="2">
    <location>
        <begin position="116"/>
        <end position="149"/>
    </location>
</feature>
<evidence type="ECO:0000313" key="3">
    <source>
        <dbReference type="EMBL" id="KAF2001115.1"/>
    </source>
</evidence>
<keyword evidence="1" id="KW-0175">Coiled coil</keyword>
<feature type="compositionally biased region" description="Acidic residues" evidence="2">
    <location>
        <begin position="170"/>
        <end position="207"/>
    </location>
</feature>
<dbReference type="EMBL" id="ML977585">
    <property type="protein sequence ID" value="KAF2001115.1"/>
    <property type="molecule type" value="Genomic_DNA"/>
</dbReference>
<dbReference type="PANTHER" id="PTHR23082:SF0">
    <property type="entry name" value="GENERAL TRANSCRIPTION FACTOR 3C POLYPEPTIDE 3"/>
    <property type="match status" value="1"/>
</dbReference>